<keyword evidence="4" id="KW-0049">Antioxidant</keyword>
<accession>A0A1I1KU39</accession>
<evidence type="ECO:0000313" key="14">
    <source>
        <dbReference type="Proteomes" id="UP000199514"/>
    </source>
</evidence>
<sequence length="222" mass="25345">MATEYQNAINQKLNEVVSHSSPEALTQYGRLDGELKERDIKNTCFKTGDYIPDFSLPDATGKLQNIKKLHDRQWLVLTFYRGQWCPFCNIQLRALQKHIVDIENIPARLVAVSPQLPDKSLSMVEKHQLKYPVLSDAGNKVGKQFGLVYKVPEYLQKVYEKDGLHLEYYNGNGNIELPLPATYIINKEGKIVYHYVEVSPSDRLDPELLVAELKKLMASQPA</sequence>
<feature type="domain" description="Thioredoxin" evidence="12">
    <location>
        <begin position="45"/>
        <end position="218"/>
    </location>
</feature>
<keyword evidence="7" id="KW-0676">Redox-active center</keyword>
<reference evidence="13 14" key="1">
    <citation type="submission" date="2016-10" db="EMBL/GenBank/DDBJ databases">
        <authorList>
            <person name="de Groot N.N."/>
        </authorList>
    </citation>
    <scope>NUCLEOTIDE SEQUENCE [LARGE SCALE GENOMIC DNA]</scope>
    <source>
        <strain evidence="13 14">DSM 6793</strain>
    </source>
</reference>
<evidence type="ECO:0000259" key="12">
    <source>
        <dbReference type="PROSITE" id="PS51352"/>
    </source>
</evidence>
<organism evidence="13 14">
    <name type="scientific">Flexibacter flexilis DSM 6793</name>
    <dbReference type="NCBI Taxonomy" id="927664"/>
    <lineage>
        <taxon>Bacteria</taxon>
        <taxon>Pseudomonadati</taxon>
        <taxon>Bacteroidota</taxon>
        <taxon>Cytophagia</taxon>
        <taxon>Cytophagales</taxon>
        <taxon>Flexibacteraceae</taxon>
        <taxon>Flexibacter</taxon>
    </lineage>
</organism>
<dbReference type="SUPFAM" id="SSF52833">
    <property type="entry name" value="Thioredoxin-like"/>
    <property type="match status" value="1"/>
</dbReference>
<evidence type="ECO:0000256" key="3">
    <source>
        <dbReference type="ARBA" id="ARBA00022559"/>
    </source>
</evidence>
<evidence type="ECO:0000256" key="11">
    <source>
        <dbReference type="ARBA" id="ARBA00049091"/>
    </source>
</evidence>
<evidence type="ECO:0000256" key="5">
    <source>
        <dbReference type="ARBA" id="ARBA00023002"/>
    </source>
</evidence>
<dbReference type="InterPro" id="IPR050924">
    <property type="entry name" value="Peroxiredoxin_BCP/PrxQ"/>
</dbReference>
<dbReference type="PROSITE" id="PS51352">
    <property type="entry name" value="THIOREDOXIN_2"/>
    <property type="match status" value="1"/>
</dbReference>
<dbReference type="Pfam" id="PF00578">
    <property type="entry name" value="AhpC-TSA"/>
    <property type="match status" value="1"/>
</dbReference>
<dbReference type="Gene3D" id="3.40.30.10">
    <property type="entry name" value="Glutaredoxin"/>
    <property type="match status" value="1"/>
</dbReference>
<dbReference type="InterPro" id="IPR000866">
    <property type="entry name" value="AhpC/TSA"/>
</dbReference>
<dbReference type="GO" id="GO:0045454">
    <property type="term" value="P:cell redox homeostasis"/>
    <property type="evidence" value="ECO:0007669"/>
    <property type="project" value="TreeGrafter"/>
</dbReference>
<keyword evidence="6" id="KW-1015">Disulfide bond</keyword>
<protein>
    <recommendedName>
        <fullName evidence="2">thioredoxin-dependent peroxiredoxin</fullName>
        <ecNumber evidence="2">1.11.1.24</ecNumber>
    </recommendedName>
    <alternativeName>
        <fullName evidence="8">Thioredoxin peroxidase</fullName>
    </alternativeName>
    <alternativeName>
        <fullName evidence="10">Thioredoxin-dependent peroxiredoxin Bcp</fullName>
    </alternativeName>
</protein>
<keyword evidence="14" id="KW-1185">Reference proteome</keyword>
<dbReference type="PANTHER" id="PTHR42801">
    <property type="entry name" value="THIOREDOXIN-DEPENDENT PEROXIDE REDUCTASE"/>
    <property type="match status" value="1"/>
</dbReference>
<evidence type="ECO:0000256" key="7">
    <source>
        <dbReference type="ARBA" id="ARBA00023284"/>
    </source>
</evidence>
<evidence type="ECO:0000256" key="2">
    <source>
        <dbReference type="ARBA" id="ARBA00013017"/>
    </source>
</evidence>
<keyword evidence="5" id="KW-0560">Oxidoreductase</keyword>
<evidence type="ECO:0000256" key="10">
    <source>
        <dbReference type="ARBA" id="ARBA00042639"/>
    </source>
</evidence>
<dbReference type="InterPro" id="IPR036249">
    <property type="entry name" value="Thioredoxin-like_sf"/>
</dbReference>
<dbReference type="STRING" id="927664.SAMN05421780_107203"/>
<comment type="function">
    <text evidence="1">Thiol-specific peroxidase that catalyzes the reduction of hydrogen peroxide and organic hydroperoxides to water and alcohols, respectively. Plays a role in cell protection against oxidative stress by detoxifying peroxides and as sensor of hydrogen peroxide-mediated signaling events.</text>
</comment>
<dbReference type="PANTHER" id="PTHR42801:SF7">
    <property type="entry name" value="SLL1159 PROTEIN"/>
    <property type="match status" value="1"/>
</dbReference>
<dbReference type="RefSeq" id="WP_091513499.1">
    <property type="nucleotide sequence ID" value="NZ_FOLE01000007.1"/>
</dbReference>
<dbReference type="GO" id="GO:0008379">
    <property type="term" value="F:thioredoxin peroxidase activity"/>
    <property type="evidence" value="ECO:0007669"/>
    <property type="project" value="TreeGrafter"/>
</dbReference>
<comment type="similarity">
    <text evidence="9">Belongs to the peroxiredoxin family. BCP/PrxQ subfamily.</text>
</comment>
<dbReference type="EC" id="1.11.1.24" evidence="2"/>
<evidence type="ECO:0000256" key="4">
    <source>
        <dbReference type="ARBA" id="ARBA00022862"/>
    </source>
</evidence>
<name>A0A1I1KU39_9BACT</name>
<keyword evidence="3" id="KW-0575">Peroxidase</keyword>
<dbReference type="EMBL" id="FOLE01000007">
    <property type="protein sequence ID" value="SFC64135.1"/>
    <property type="molecule type" value="Genomic_DNA"/>
</dbReference>
<dbReference type="CDD" id="cd02970">
    <property type="entry name" value="PRX_like2"/>
    <property type="match status" value="1"/>
</dbReference>
<dbReference type="GO" id="GO:0005737">
    <property type="term" value="C:cytoplasm"/>
    <property type="evidence" value="ECO:0007669"/>
    <property type="project" value="TreeGrafter"/>
</dbReference>
<dbReference type="AlphaFoldDB" id="A0A1I1KU39"/>
<evidence type="ECO:0000256" key="6">
    <source>
        <dbReference type="ARBA" id="ARBA00023157"/>
    </source>
</evidence>
<dbReference type="InterPro" id="IPR013766">
    <property type="entry name" value="Thioredoxin_domain"/>
</dbReference>
<proteinExistence type="inferred from homology"/>
<evidence type="ECO:0000256" key="8">
    <source>
        <dbReference type="ARBA" id="ARBA00032824"/>
    </source>
</evidence>
<dbReference type="GO" id="GO:0034599">
    <property type="term" value="P:cellular response to oxidative stress"/>
    <property type="evidence" value="ECO:0007669"/>
    <property type="project" value="TreeGrafter"/>
</dbReference>
<gene>
    <name evidence="13" type="ORF">SAMN05421780_107203</name>
</gene>
<dbReference type="OrthoDB" id="9809746at2"/>
<evidence type="ECO:0000256" key="1">
    <source>
        <dbReference type="ARBA" id="ARBA00003330"/>
    </source>
</evidence>
<evidence type="ECO:0000256" key="9">
    <source>
        <dbReference type="ARBA" id="ARBA00038489"/>
    </source>
</evidence>
<dbReference type="Proteomes" id="UP000199514">
    <property type="component" value="Unassembled WGS sequence"/>
</dbReference>
<evidence type="ECO:0000313" key="13">
    <source>
        <dbReference type="EMBL" id="SFC64135.1"/>
    </source>
</evidence>
<comment type="catalytic activity">
    <reaction evidence="11">
        <text>a hydroperoxide + [thioredoxin]-dithiol = an alcohol + [thioredoxin]-disulfide + H2O</text>
        <dbReference type="Rhea" id="RHEA:62620"/>
        <dbReference type="Rhea" id="RHEA-COMP:10698"/>
        <dbReference type="Rhea" id="RHEA-COMP:10700"/>
        <dbReference type="ChEBI" id="CHEBI:15377"/>
        <dbReference type="ChEBI" id="CHEBI:29950"/>
        <dbReference type="ChEBI" id="CHEBI:30879"/>
        <dbReference type="ChEBI" id="CHEBI:35924"/>
        <dbReference type="ChEBI" id="CHEBI:50058"/>
        <dbReference type="EC" id="1.11.1.24"/>
    </reaction>
</comment>